<dbReference type="InterPro" id="IPR022002">
    <property type="entry name" value="ChsH2_Znr"/>
</dbReference>
<evidence type="ECO:0000259" key="1">
    <source>
        <dbReference type="Pfam" id="PF01796"/>
    </source>
</evidence>
<dbReference type="PANTHER" id="PTHR34075">
    <property type="entry name" value="BLR3430 PROTEIN"/>
    <property type="match status" value="1"/>
</dbReference>
<proteinExistence type="predicted"/>
<dbReference type="PANTHER" id="PTHR34075:SF5">
    <property type="entry name" value="BLR3430 PROTEIN"/>
    <property type="match status" value="1"/>
</dbReference>
<feature type="domain" description="ChsH2 C-terminal OB-fold" evidence="1">
    <location>
        <begin position="61"/>
        <end position="123"/>
    </location>
</feature>
<dbReference type="EMBL" id="DQVM01000026">
    <property type="protein sequence ID" value="HIQ29151.1"/>
    <property type="molecule type" value="Genomic_DNA"/>
</dbReference>
<protein>
    <submittedName>
        <fullName evidence="3">Zn-ribbon domain-containing OB-fold protein</fullName>
    </submittedName>
</protein>
<dbReference type="InterPro" id="IPR012340">
    <property type="entry name" value="NA-bd_OB-fold"/>
</dbReference>
<dbReference type="Gene3D" id="6.10.30.10">
    <property type="match status" value="1"/>
</dbReference>
<evidence type="ECO:0000259" key="2">
    <source>
        <dbReference type="Pfam" id="PF12172"/>
    </source>
</evidence>
<dbReference type="Pfam" id="PF01796">
    <property type="entry name" value="OB_ChsH2_C"/>
    <property type="match status" value="1"/>
</dbReference>
<dbReference type="AlphaFoldDB" id="A0A832ZVG3"/>
<sequence>MNLPHIMLITPNRKSPLMARFYENLSKNQLTTTRCKKCGSLLWPPRDFCPKCMSREVEVTRLSGIGEIVSFTEIIDGAPAGMESEQPYLLAIIMLEEGMKLLARVVGAKYDELSIGMKVELTIRKLHDGGIVMAFKPLGR</sequence>
<dbReference type="InterPro" id="IPR002878">
    <property type="entry name" value="ChsH2_C"/>
</dbReference>
<gene>
    <name evidence="3" type="ORF">EYH45_01155</name>
</gene>
<accession>A0A832ZVG3</accession>
<evidence type="ECO:0000313" key="3">
    <source>
        <dbReference type="EMBL" id="HIQ29151.1"/>
    </source>
</evidence>
<reference evidence="3" key="1">
    <citation type="journal article" date="2020" name="ISME J.">
        <title>Gammaproteobacteria mediating utilization of methyl-, sulfur- and petroleum organic compounds in deep ocean hydrothermal plumes.</title>
        <authorList>
            <person name="Zhou Z."/>
            <person name="Liu Y."/>
            <person name="Pan J."/>
            <person name="Cron B.R."/>
            <person name="Toner B.M."/>
            <person name="Anantharaman K."/>
            <person name="Breier J.A."/>
            <person name="Dick G.J."/>
            <person name="Li M."/>
        </authorList>
    </citation>
    <scope>NUCLEOTIDE SEQUENCE</scope>
    <source>
        <strain evidence="3">SZUA-1515</strain>
    </source>
</reference>
<feature type="domain" description="ChsH2 rubredoxin-like zinc ribbon" evidence="2">
    <location>
        <begin position="28"/>
        <end position="58"/>
    </location>
</feature>
<dbReference type="Pfam" id="PF12172">
    <property type="entry name" value="zf-ChsH2"/>
    <property type="match status" value="1"/>
</dbReference>
<dbReference type="Proteomes" id="UP000608579">
    <property type="component" value="Unassembled WGS sequence"/>
</dbReference>
<name>A0A832ZVG3_CALS0</name>
<evidence type="ECO:0000313" key="4">
    <source>
        <dbReference type="Proteomes" id="UP000608579"/>
    </source>
</evidence>
<organism evidence="3 4">
    <name type="scientific">Caldiarchaeum subterraneum</name>
    <dbReference type="NCBI Taxonomy" id="311458"/>
    <lineage>
        <taxon>Archaea</taxon>
        <taxon>Nitrososphaerota</taxon>
        <taxon>Candidatus Caldarchaeales</taxon>
        <taxon>Candidatus Caldarchaeaceae</taxon>
        <taxon>Candidatus Caldarchaeum</taxon>
    </lineage>
</organism>
<dbReference type="SUPFAM" id="SSF50249">
    <property type="entry name" value="Nucleic acid-binding proteins"/>
    <property type="match status" value="1"/>
</dbReference>
<dbReference type="InterPro" id="IPR052513">
    <property type="entry name" value="Thioester_dehydratase-like"/>
</dbReference>
<comment type="caution">
    <text evidence="3">The sequence shown here is derived from an EMBL/GenBank/DDBJ whole genome shotgun (WGS) entry which is preliminary data.</text>
</comment>